<evidence type="ECO:0000313" key="3">
    <source>
        <dbReference type="Proteomes" id="UP000663929"/>
    </source>
</evidence>
<dbReference type="InterPro" id="IPR045175">
    <property type="entry name" value="M28_fam"/>
</dbReference>
<protein>
    <submittedName>
        <fullName evidence="2">M28 family peptidase</fullName>
    </submittedName>
</protein>
<dbReference type="InterPro" id="IPR007484">
    <property type="entry name" value="Peptidase_M28"/>
</dbReference>
<gene>
    <name evidence="2" type="ORF">J3U87_27665</name>
</gene>
<dbReference type="GO" id="GO:0008235">
    <property type="term" value="F:metalloexopeptidase activity"/>
    <property type="evidence" value="ECO:0007669"/>
    <property type="project" value="InterPro"/>
</dbReference>
<dbReference type="Proteomes" id="UP000663929">
    <property type="component" value="Chromosome"/>
</dbReference>
<proteinExistence type="predicted"/>
<dbReference type="GO" id="GO:0006508">
    <property type="term" value="P:proteolysis"/>
    <property type="evidence" value="ECO:0007669"/>
    <property type="project" value="InterPro"/>
</dbReference>
<organism evidence="2 3">
    <name type="scientific">Sulfidibacter corallicola</name>
    <dbReference type="NCBI Taxonomy" id="2818388"/>
    <lineage>
        <taxon>Bacteria</taxon>
        <taxon>Pseudomonadati</taxon>
        <taxon>Acidobacteriota</taxon>
        <taxon>Holophagae</taxon>
        <taxon>Acanthopleuribacterales</taxon>
        <taxon>Acanthopleuribacteraceae</taxon>
        <taxon>Sulfidibacter</taxon>
    </lineage>
</organism>
<dbReference type="SUPFAM" id="SSF53187">
    <property type="entry name" value="Zn-dependent exopeptidases"/>
    <property type="match status" value="1"/>
</dbReference>
<name>A0A8A4TIK3_SULCO</name>
<sequence>MSLSNPNRIRSCRGLALCVALFFFSTLPVWSGDERYALIDIDRVGPDRVAALKQNPAFAWWVEMGPSLLVLASDAELQSLIRNAAADAPVIRVFADVGVDRERLYVVKLDHFRTLPNLDGIELARAGRRAVVQMYAEPPRHLAHGAHAHDLDFRRLEPFSVLAAQHENRTAQQHKRAPDPAIQAVVDQIDGDRWLGDVTRLAEFNRYSLGTEIADSRDWLIGQFQAIEGLTVSTQGFTFSGTNVQNVIAVIEGTERPDDWYIIGGHYDSISEDPTNAAPGAEDNGSGTAGVLEMARVLAAAKPKSTILFIAYSGEEQGLFGSFDHAARLAGNDDLSKVKGVLIMDMIGYTGDEDLDVLLESGQVGASLVEAFSTAATDYTNLRVVTSFNPFGSDHVPYINRGVPALLTIENDWDSYSGYHRTTDTADNVSISMGLEVLKMNVAAMAEMVGIENGGSGFEAVGRWMYSWLSYTDRFESTLVANNYGSTAAQVELTARRTDGSTATASRTIPANGFLEEGVATLFPNFDRGPGFTVELAADRTTIHGRWVTFNRDTDSGLSPSQGVAVAMPENGTMEGTRYGRTILFGYLPVIDGNISAPVIVNVGAAATDVTLTFHNAAGDLLRTDTETGRGLAPGVPVAVTTDGLFPGIDQNVTMTATSADQPLTGVVFVFNQIGEPAIGNVSATSNPTP</sequence>
<evidence type="ECO:0000313" key="2">
    <source>
        <dbReference type="EMBL" id="QTD49380.1"/>
    </source>
</evidence>
<feature type="domain" description="Peptidase M28" evidence="1">
    <location>
        <begin position="246"/>
        <end position="431"/>
    </location>
</feature>
<accession>A0A8A4TIK3</accession>
<dbReference type="Gene3D" id="3.40.630.10">
    <property type="entry name" value="Zn peptidases"/>
    <property type="match status" value="1"/>
</dbReference>
<reference evidence="2" key="1">
    <citation type="submission" date="2021-03" db="EMBL/GenBank/DDBJ databases">
        <title>Acanthopleuribacteraceae sp. M133.</title>
        <authorList>
            <person name="Wang G."/>
        </authorList>
    </citation>
    <scope>NUCLEOTIDE SEQUENCE</scope>
    <source>
        <strain evidence="2">M133</strain>
    </source>
</reference>
<keyword evidence="3" id="KW-1185">Reference proteome</keyword>
<dbReference type="PANTHER" id="PTHR12147">
    <property type="entry name" value="METALLOPEPTIDASE M28 FAMILY MEMBER"/>
    <property type="match status" value="1"/>
</dbReference>
<dbReference type="EMBL" id="CP071793">
    <property type="protein sequence ID" value="QTD49380.1"/>
    <property type="molecule type" value="Genomic_DNA"/>
</dbReference>
<dbReference type="AlphaFoldDB" id="A0A8A4TIK3"/>
<dbReference type="Pfam" id="PF04389">
    <property type="entry name" value="Peptidase_M28"/>
    <property type="match status" value="1"/>
</dbReference>
<dbReference type="KEGG" id="scor:J3U87_27665"/>
<dbReference type="RefSeq" id="WP_237379015.1">
    <property type="nucleotide sequence ID" value="NZ_CP071793.1"/>
</dbReference>
<evidence type="ECO:0000259" key="1">
    <source>
        <dbReference type="Pfam" id="PF04389"/>
    </source>
</evidence>
<dbReference type="PANTHER" id="PTHR12147:SF26">
    <property type="entry name" value="PEPTIDASE M28 DOMAIN-CONTAINING PROTEIN"/>
    <property type="match status" value="1"/>
</dbReference>